<accession>A0AAV0NQ68</accession>
<dbReference type="EMBL" id="CAMGYJ010000008">
    <property type="protein sequence ID" value="CAI0460783.1"/>
    <property type="molecule type" value="Genomic_DNA"/>
</dbReference>
<gene>
    <name evidence="2" type="ORF">LITE_LOCUS34632</name>
</gene>
<evidence type="ECO:0000313" key="2">
    <source>
        <dbReference type="EMBL" id="CAI0460783.1"/>
    </source>
</evidence>
<name>A0AAV0NQ68_9ROSI</name>
<feature type="compositionally biased region" description="Basic residues" evidence="1">
    <location>
        <begin position="15"/>
        <end position="31"/>
    </location>
</feature>
<protein>
    <submittedName>
        <fullName evidence="2">Uncharacterized protein</fullName>
    </submittedName>
</protein>
<comment type="caution">
    <text evidence="2">The sequence shown here is derived from an EMBL/GenBank/DDBJ whole genome shotgun (WGS) entry which is preliminary data.</text>
</comment>
<dbReference type="Proteomes" id="UP001154282">
    <property type="component" value="Unassembled WGS sequence"/>
</dbReference>
<evidence type="ECO:0000313" key="3">
    <source>
        <dbReference type="Proteomes" id="UP001154282"/>
    </source>
</evidence>
<keyword evidence="3" id="KW-1185">Reference proteome</keyword>
<evidence type="ECO:0000256" key="1">
    <source>
        <dbReference type="SAM" id="MobiDB-lite"/>
    </source>
</evidence>
<proteinExistence type="predicted"/>
<sequence>MVTRGSCPLEGRGGGRWRRRRGLHQSRRRML</sequence>
<dbReference type="AlphaFoldDB" id="A0AAV0NQ68"/>
<reference evidence="2" key="1">
    <citation type="submission" date="2022-08" db="EMBL/GenBank/DDBJ databases">
        <authorList>
            <person name="Gutierrez-Valencia J."/>
        </authorList>
    </citation>
    <scope>NUCLEOTIDE SEQUENCE</scope>
</reference>
<feature type="region of interest" description="Disordered" evidence="1">
    <location>
        <begin position="1"/>
        <end position="31"/>
    </location>
</feature>
<organism evidence="2 3">
    <name type="scientific">Linum tenue</name>
    <dbReference type="NCBI Taxonomy" id="586396"/>
    <lineage>
        <taxon>Eukaryota</taxon>
        <taxon>Viridiplantae</taxon>
        <taxon>Streptophyta</taxon>
        <taxon>Embryophyta</taxon>
        <taxon>Tracheophyta</taxon>
        <taxon>Spermatophyta</taxon>
        <taxon>Magnoliopsida</taxon>
        <taxon>eudicotyledons</taxon>
        <taxon>Gunneridae</taxon>
        <taxon>Pentapetalae</taxon>
        <taxon>rosids</taxon>
        <taxon>fabids</taxon>
        <taxon>Malpighiales</taxon>
        <taxon>Linaceae</taxon>
        <taxon>Linum</taxon>
    </lineage>
</organism>